<dbReference type="STRING" id="83767.SAMN05660652_03554"/>
<dbReference type="Pfam" id="PF13419">
    <property type="entry name" value="HAD_2"/>
    <property type="match status" value="1"/>
</dbReference>
<dbReference type="PANTHER" id="PTHR43434:SF1">
    <property type="entry name" value="PHOSPHOGLYCOLATE PHOSPHATASE"/>
    <property type="match status" value="1"/>
</dbReference>
<evidence type="ECO:0000313" key="6">
    <source>
        <dbReference type="Proteomes" id="UP000198607"/>
    </source>
</evidence>
<protein>
    <recommendedName>
        <fullName evidence="4">phosphoglycolate phosphatase</fullName>
        <ecNumber evidence="4">3.1.3.18</ecNumber>
    </recommendedName>
</protein>
<keyword evidence="6" id="KW-1185">Reference proteome</keyword>
<dbReference type="EC" id="3.1.3.18" evidence="4"/>
<evidence type="ECO:0000256" key="1">
    <source>
        <dbReference type="ARBA" id="ARBA00000830"/>
    </source>
</evidence>
<dbReference type="InterPro" id="IPR006439">
    <property type="entry name" value="HAD-SF_hydro_IA"/>
</dbReference>
<dbReference type="InterPro" id="IPR023214">
    <property type="entry name" value="HAD_sf"/>
</dbReference>
<dbReference type="OrthoDB" id="8585081at2"/>
<dbReference type="GO" id="GO:0005829">
    <property type="term" value="C:cytosol"/>
    <property type="evidence" value="ECO:0007669"/>
    <property type="project" value="TreeGrafter"/>
</dbReference>
<dbReference type="RefSeq" id="WP_091939633.1">
    <property type="nucleotide sequence ID" value="NZ_FNCY01000020.1"/>
</dbReference>
<evidence type="ECO:0000256" key="3">
    <source>
        <dbReference type="ARBA" id="ARBA00006171"/>
    </source>
</evidence>
<dbReference type="SUPFAM" id="SSF56784">
    <property type="entry name" value="HAD-like"/>
    <property type="match status" value="1"/>
</dbReference>
<dbReference type="Proteomes" id="UP000198607">
    <property type="component" value="Unassembled WGS sequence"/>
</dbReference>
<dbReference type="NCBIfam" id="TIGR01509">
    <property type="entry name" value="HAD-SF-IA-v3"/>
    <property type="match status" value="1"/>
</dbReference>
<evidence type="ECO:0000256" key="4">
    <source>
        <dbReference type="ARBA" id="ARBA00013078"/>
    </source>
</evidence>
<evidence type="ECO:0000313" key="5">
    <source>
        <dbReference type="EMBL" id="SDI50025.1"/>
    </source>
</evidence>
<dbReference type="Gene3D" id="3.40.50.1000">
    <property type="entry name" value="HAD superfamily/HAD-like"/>
    <property type="match status" value="1"/>
</dbReference>
<reference evidence="5 6" key="1">
    <citation type="submission" date="2016-10" db="EMBL/GenBank/DDBJ databases">
        <authorList>
            <person name="de Groot N.N."/>
        </authorList>
    </citation>
    <scope>NUCLEOTIDE SEQUENCE [LARGE SCALE GENOMIC DNA]</scope>
    <source>
        <strain evidence="5 6">DSM 5885</strain>
    </source>
</reference>
<accession>A0A1G8L2Z2</accession>
<dbReference type="InterPro" id="IPR041492">
    <property type="entry name" value="HAD_2"/>
</dbReference>
<dbReference type="SFLD" id="SFLDG01129">
    <property type="entry name" value="C1.5:_HAD__Beta-PGM__Phosphata"/>
    <property type="match status" value="1"/>
</dbReference>
<organism evidence="5 6">
    <name type="scientific">Propionivibrio dicarboxylicus</name>
    <dbReference type="NCBI Taxonomy" id="83767"/>
    <lineage>
        <taxon>Bacteria</taxon>
        <taxon>Pseudomonadati</taxon>
        <taxon>Pseudomonadota</taxon>
        <taxon>Betaproteobacteria</taxon>
        <taxon>Rhodocyclales</taxon>
        <taxon>Rhodocyclaceae</taxon>
        <taxon>Propionivibrio</taxon>
    </lineage>
</organism>
<gene>
    <name evidence="5" type="ORF">SAMN05660652_03554</name>
</gene>
<evidence type="ECO:0000256" key="2">
    <source>
        <dbReference type="ARBA" id="ARBA00004818"/>
    </source>
</evidence>
<name>A0A1G8L2Z2_9RHOO</name>
<dbReference type="Gene3D" id="1.10.150.240">
    <property type="entry name" value="Putative phosphatase, domain 2"/>
    <property type="match status" value="1"/>
</dbReference>
<dbReference type="InterPro" id="IPR023198">
    <property type="entry name" value="PGP-like_dom2"/>
</dbReference>
<dbReference type="CDD" id="cd07505">
    <property type="entry name" value="HAD_BPGM-like"/>
    <property type="match status" value="1"/>
</dbReference>
<dbReference type="EMBL" id="FNCY01000020">
    <property type="protein sequence ID" value="SDI50025.1"/>
    <property type="molecule type" value="Genomic_DNA"/>
</dbReference>
<proteinExistence type="inferred from homology"/>
<comment type="similarity">
    <text evidence="3">Belongs to the HAD-like hydrolase superfamily. CbbY/CbbZ/Gph/YieH family.</text>
</comment>
<dbReference type="InterPro" id="IPR050155">
    <property type="entry name" value="HAD-like_hydrolase_sf"/>
</dbReference>
<dbReference type="PANTHER" id="PTHR43434">
    <property type="entry name" value="PHOSPHOGLYCOLATE PHOSPHATASE"/>
    <property type="match status" value="1"/>
</dbReference>
<dbReference type="AlphaFoldDB" id="A0A1G8L2Z2"/>
<sequence>MLSAILWDNDGVLVDTEHYYFEANRIYLRRHGIELTEEQFCRWYLCESRGAWHLLDANASRAQIDHWRNERNVIHLQLLEEAGSLLTPGIEALLADLHGRVAMGIVTSATQESFTSIHRRHDLLRHFSFALTAETYKRSKPAPDPYLLGVERIGKPADECLVVEDSPRGLAAARAAGLRCIILRHPLMRDHDFAGATRVVDSVDELREAIETLLGEHA</sequence>
<comment type="pathway">
    <text evidence="2">Organic acid metabolism; glycolate biosynthesis; glycolate from 2-phosphoglycolate: step 1/1.</text>
</comment>
<dbReference type="SFLD" id="SFLDS00003">
    <property type="entry name" value="Haloacid_Dehalogenase"/>
    <property type="match status" value="1"/>
</dbReference>
<dbReference type="GO" id="GO:0008967">
    <property type="term" value="F:phosphoglycolate phosphatase activity"/>
    <property type="evidence" value="ECO:0007669"/>
    <property type="project" value="UniProtKB-EC"/>
</dbReference>
<comment type="catalytic activity">
    <reaction evidence="1">
        <text>2-phosphoglycolate + H2O = glycolate + phosphate</text>
        <dbReference type="Rhea" id="RHEA:14369"/>
        <dbReference type="ChEBI" id="CHEBI:15377"/>
        <dbReference type="ChEBI" id="CHEBI:29805"/>
        <dbReference type="ChEBI" id="CHEBI:43474"/>
        <dbReference type="ChEBI" id="CHEBI:58033"/>
        <dbReference type="EC" id="3.1.3.18"/>
    </reaction>
</comment>
<dbReference type="GO" id="GO:0006281">
    <property type="term" value="P:DNA repair"/>
    <property type="evidence" value="ECO:0007669"/>
    <property type="project" value="TreeGrafter"/>
</dbReference>
<dbReference type="InterPro" id="IPR036412">
    <property type="entry name" value="HAD-like_sf"/>
</dbReference>